<accession>A0A4Q0RXX2</accession>
<dbReference type="AlphaFoldDB" id="A0A4Q0RXX2"/>
<reference evidence="1 2" key="1">
    <citation type="submission" date="2015-04" db="EMBL/GenBank/DDBJ databases">
        <title>Comparative genomics of rhizobia nodulating Arachis hypogaea in China.</title>
        <authorList>
            <person name="Li Y."/>
        </authorList>
    </citation>
    <scope>NUCLEOTIDE SEQUENCE [LARGE SCALE GENOMIC DNA]</scope>
    <source>
        <strain evidence="1 2">CCBAU 51757</strain>
    </source>
</reference>
<evidence type="ECO:0000313" key="1">
    <source>
        <dbReference type="EMBL" id="RXH23305.1"/>
    </source>
</evidence>
<proteinExistence type="predicted"/>
<protein>
    <submittedName>
        <fullName evidence="1">Uncharacterized protein</fullName>
    </submittedName>
</protein>
<dbReference type="EMBL" id="LBJQ01000091">
    <property type="protein sequence ID" value="RXH23305.1"/>
    <property type="molecule type" value="Genomic_DNA"/>
</dbReference>
<name>A0A4Q0RXX2_9BRAD</name>
<dbReference type="Proteomes" id="UP000289546">
    <property type="component" value="Unassembled WGS sequence"/>
</dbReference>
<sequence>MTAIAALNSSDAVHIYSDGAWHDPTSGKLRGIGTKVSILPEYNAVFGVTGMSTVPVLLSALLIETPFADFHALVQAMPDLLRICCARAKTIGLSTTGRCDVVLAGWSDTDGPSIFVTECYFDHGLFKGRKVERYIRPSIDESSQMQFPRDGLQLLEKQYAAKFHRTNEGTFGGTTVGGLVGGFAQHTQVGADGIRIKVLKRWSDRIDRQ</sequence>
<gene>
    <name evidence="1" type="ORF">XH99_31835</name>
</gene>
<evidence type="ECO:0000313" key="2">
    <source>
        <dbReference type="Proteomes" id="UP000289546"/>
    </source>
</evidence>
<dbReference type="RefSeq" id="WP_128921860.1">
    <property type="nucleotide sequence ID" value="NZ_LBJC01000033.1"/>
</dbReference>
<dbReference type="OrthoDB" id="8254736at2"/>
<organism evidence="1 2">
    <name type="scientific">Bradyrhizobium nanningense</name>
    <dbReference type="NCBI Taxonomy" id="1325118"/>
    <lineage>
        <taxon>Bacteria</taxon>
        <taxon>Pseudomonadati</taxon>
        <taxon>Pseudomonadota</taxon>
        <taxon>Alphaproteobacteria</taxon>
        <taxon>Hyphomicrobiales</taxon>
        <taxon>Nitrobacteraceae</taxon>
        <taxon>Bradyrhizobium</taxon>
    </lineage>
</organism>
<keyword evidence="2" id="KW-1185">Reference proteome</keyword>
<comment type="caution">
    <text evidence="1">The sequence shown here is derived from an EMBL/GenBank/DDBJ whole genome shotgun (WGS) entry which is preliminary data.</text>
</comment>